<gene>
    <name evidence="3" type="ORF">PGT21_008014</name>
    <name evidence="2" type="ORF">PGTUg99_029469</name>
</gene>
<feature type="compositionally biased region" description="Polar residues" evidence="1">
    <location>
        <begin position="71"/>
        <end position="85"/>
    </location>
</feature>
<feature type="region of interest" description="Disordered" evidence="1">
    <location>
        <begin position="1"/>
        <end position="41"/>
    </location>
</feature>
<dbReference type="EMBL" id="VDEP01000508">
    <property type="protein sequence ID" value="KAA1067049.1"/>
    <property type="molecule type" value="Genomic_DNA"/>
</dbReference>
<proteinExistence type="predicted"/>
<feature type="region of interest" description="Disordered" evidence="1">
    <location>
        <begin position="58"/>
        <end position="92"/>
    </location>
</feature>
<dbReference type="AlphaFoldDB" id="A0A5B0N509"/>
<reference evidence="4 5" key="1">
    <citation type="submission" date="2019-05" db="EMBL/GenBank/DDBJ databases">
        <title>Emergence of the Ug99 lineage of the wheat stem rust pathogen through somatic hybridization.</title>
        <authorList>
            <person name="Li F."/>
            <person name="Upadhyaya N.M."/>
            <person name="Sperschneider J."/>
            <person name="Matny O."/>
            <person name="Nguyen-Phuc H."/>
            <person name="Mago R."/>
            <person name="Raley C."/>
            <person name="Miller M.E."/>
            <person name="Silverstein K.A.T."/>
            <person name="Henningsen E."/>
            <person name="Hirsch C.D."/>
            <person name="Visser B."/>
            <person name="Pretorius Z.A."/>
            <person name="Steffenson B.J."/>
            <person name="Schwessinger B."/>
            <person name="Dodds P.N."/>
            <person name="Figueroa M."/>
        </authorList>
    </citation>
    <scope>NUCLEOTIDE SEQUENCE [LARGE SCALE GENOMIC DNA]</scope>
    <source>
        <strain evidence="3">21-0</strain>
        <strain evidence="2 5">Ug99</strain>
    </source>
</reference>
<evidence type="ECO:0000313" key="5">
    <source>
        <dbReference type="Proteomes" id="UP000325313"/>
    </source>
</evidence>
<protein>
    <submittedName>
        <fullName evidence="3">Uncharacterized protein</fullName>
    </submittedName>
</protein>
<keyword evidence="4" id="KW-1185">Reference proteome</keyword>
<evidence type="ECO:0000256" key="1">
    <source>
        <dbReference type="SAM" id="MobiDB-lite"/>
    </source>
</evidence>
<evidence type="ECO:0000313" key="2">
    <source>
        <dbReference type="EMBL" id="KAA1067049.1"/>
    </source>
</evidence>
<evidence type="ECO:0000313" key="3">
    <source>
        <dbReference type="EMBL" id="KAA1083822.1"/>
    </source>
</evidence>
<dbReference type="EMBL" id="VSWC01000118">
    <property type="protein sequence ID" value="KAA1083822.1"/>
    <property type="molecule type" value="Genomic_DNA"/>
</dbReference>
<accession>A0A5B0N509</accession>
<dbReference type="Proteomes" id="UP000325313">
    <property type="component" value="Unassembled WGS sequence"/>
</dbReference>
<sequence>MQYHELTREPAWLTGHAHQPGHPAMMPGSQSGRHCDSQGPIRSSHALCAKRRGTVKPVWTKTHRDDGSHYDGSSTADRSTLSGARQFSEHDQSVPHMHVLIQQIELSANASPAYPLSVGPGGASTCPPSSLTACQTNCWASRKAMARKR</sequence>
<evidence type="ECO:0000313" key="4">
    <source>
        <dbReference type="Proteomes" id="UP000324748"/>
    </source>
</evidence>
<organism evidence="3 4">
    <name type="scientific">Puccinia graminis f. sp. tritici</name>
    <dbReference type="NCBI Taxonomy" id="56615"/>
    <lineage>
        <taxon>Eukaryota</taxon>
        <taxon>Fungi</taxon>
        <taxon>Dikarya</taxon>
        <taxon>Basidiomycota</taxon>
        <taxon>Pucciniomycotina</taxon>
        <taxon>Pucciniomycetes</taxon>
        <taxon>Pucciniales</taxon>
        <taxon>Pucciniaceae</taxon>
        <taxon>Puccinia</taxon>
    </lineage>
</organism>
<dbReference type="Proteomes" id="UP000324748">
    <property type="component" value="Unassembled WGS sequence"/>
</dbReference>
<comment type="caution">
    <text evidence="3">The sequence shown here is derived from an EMBL/GenBank/DDBJ whole genome shotgun (WGS) entry which is preliminary data.</text>
</comment>
<name>A0A5B0N509_PUCGR</name>